<keyword evidence="5" id="KW-1133">Transmembrane helix</keyword>
<dbReference type="PIRSF" id="PIRSF005052">
    <property type="entry name" value="P-loopkin"/>
    <property type="match status" value="1"/>
</dbReference>
<dbReference type="EMBL" id="AP021857">
    <property type="protein sequence ID" value="BBO19367.1"/>
    <property type="molecule type" value="Genomic_DNA"/>
</dbReference>
<accession>A0A809RSC4</accession>
<dbReference type="GO" id="GO:0005524">
    <property type="term" value="F:ATP binding"/>
    <property type="evidence" value="ECO:0007669"/>
    <property type="project" value="UniProtKB-UniRule"/>
</dbReference>
<dbReference type="GO" id="GO:0005525">
    <property type="term" value="F:GTP binding"/>
    <property type="evidence" value="ECO:0007669"/>
    <property type="project" value="UniProtKB-UniRule"/>
</dbReference>
<evidence type="ECO:0000313" key="8">
    <source>
        <dbReference type="EMBL" id="BBO19367.1"/>
    </source>
</evidence>
<feature type="domain" description="RapZ-like N-terminal" evidence="6">
    <location>
        <begin position="21"/>
        <end position="171"/>
    </location>
</feature>
<dbReference type="Proteomes" id="UP000662914">
    <property type="component" value="Chromosome"/>
</dbReference>
<evidence type="ECO:0000259" key="7">
    <source>
        <dbReference type="Pfam" id="PF22740"/>
    </source>
</evidence>
<feature type="domain" description="RapZ C-terminal" evidence="7">
    <location>
        <begin position="181"/>
        <end position="298"/>
    </location>
</feature>
<evidence type="ECO:0000259" key="6">
    <source>
        <dbReference type="Pfam" id="PF03668"/>
    </source>
</evidence>
<dbReference type="InterPro" id="IPR053931">
    <property type="entry name" value="RapZ_C"/>
</dbReference>
<name>A0A809RSC4_9PROT</name>
<proteinExistence type="inferred from homology"/>
<evidence type="ECO:0000313" key="9">
    <source>
        <dbReference type="Proteomes" id="UP000662914"/>
    </source>
</evidence>
<dbReference type="SUPFAM" id="SSF52540">
    <property type="entry name" value="P-loop containing nucleoside triphosphate hydrolases"/>
    <property type="match status" value="1"/>
</dbReference>
<dbReference type="InterPro" id="IPR027417">
    <property type="entry name" value="P-loop_NTPase"/>
</dbReference>
<keyword evidence="3 4" id="KW-0342">GTP-binding</keyword>
<feature type="binding site" evidence="4">
    <location>
        <begin position="77"/>
        <end position="80"/>
    </location>
    <ligand>
        <name>GTP</name>
        <dbReference type="ChEBI" id="CHEBI:37565"/>
    </ligand>
</feature>
<gene>
    <name evidence="8" type="ORF">DSYM_00660</name>
</gene>
<dbReference type="KEGG" id="ddz:DSYM_00660"/>
<protein>
    <submittedName>
        <fullName evidence="8">RNase adaptor protein RapZ</fullName>
    </submittedName>
</protein>
<evidence type="ECO:0000256" key="4">
    <source>
        <dbReference type="HAMAP-Rule" id="MF_00636"/>
    </source>
</evidence>
<reference evidence="8" key="1">
    <citation type="journal article" name="DNA Res.">
        <title>The physiological potential of anammox bacteria as revealed by their core genome structure.</title>
        <authorList>
            <person name="Okubo T."/>
            <person name="Toyoda A."/>
            <person name="Fukuhara K."/>
            <person name="Uchiyama I."/>
            <person name="Harigaya Y."/>
            <person name="Kuroiwa M."/>
            <person name="Suzuki T."/>
            <person name="Murakami Y."/>
            <person name="Suwa Y."/>
            <person name="Takami H."/>
        </authorList>
    </citation>
    <scope>NUCLEOTIDE SEQUENCE</scope>
    <source>
        <strain evidence="8">317325-3</strain>
    </source>
</reference>
<keyword evidence="5" id="KW-0472">Membrane</keyword>
<dbReference type="InterPro" id="IPR005337">
    <property type="entry name" value="RapZ-like"/>
</dbReference>
<evidence type="ECO:0000256" key="1">
    <source>
        <dbReference type="ARBA" id="ARBA00022741"/>
    </source>
</evidence>
<dbReference type="HAMAP" id="MF_00636">
    <property type="entry name" value="RapZ_like"/>
    <property type="match status" value="1"/>
</dbReference>
<evidence type="ECO:0000256" key="3">
    <source>
        <dbReference type="ARBA" id="ARBA00023134"/>
    </source>
</evidence>
<dbReference type="AlphaFoldDB" id="A0A809RSC4"/>
<feature type="binding site" evidence="4">
    <location>
        <begin position="28"/>
        <end position="35"/>
    </location>
    <ligand>
        <name>ATP</name>
        <dbReference type="ChEBI" id="CHEBI:30616"/>
    </ligand>
</feature>
<dbReference type="PANTHER" id="PTHR30448">
    <property type="entry name" value="RNASE ADAPTER PROTEIN RAPZ"/>
    <property type="match status" value="1"/>
</dbReference>
<dbReference type="Pfam" id="PF03668">
    <property type="entry name" value="RapZ-like_N"/>
    <property type="match status" value="1"/>
</dbReference>
<keyword evidence="2 4" id="KW-0067">ATP-binding</keyword>
<feature type="transmembrane region" description="Helical" evidence="5">
    <location>
        <begin position="7"/>
        <end position="29"/>
    </location>
</feature>
<organism evidence="8 9">
    <name type="scientific">Candidatus Desulfobacillus denitrificans</name>
    <dbReference type="NCBI Taxonomy" id="2608985"/>
    <lineage>
        <taxon>Bacteria</taxon>
        <taxon>Pseudomonadati</taxon>
        <taxon>Pseudomonadota</taxon>
        <taxon>Betaproteobacteria</taxon>
        <taxon>Candidatus Desulfobacillus</taxon>
    </lineage>
</organism>
<dbReference type="Pfam" id="PF22740">
    <property type="entry name" value="PapZ_C"/>
    <property type="match status" value="1"/>
</dbReference>
<dbReference type="NCBIfam" id="NF003828">
    <property type="entry name" value="PRK05416.1"/>
    <property type="match status" value="1"/>
</dbReference>
<sequence length="299" mass="33233">MMARSGAFGYAWLPFAAVISMQLILISGLSGSGKSIALRALEDAGYYCVDNLPATLLPPLVRQLRDEGYDRVAVAIDVRAGSSIAALPQQLRDLQAMGIPTRFVFLEARDETLIARFSETRRGHPLSNEETTLAEAIVRERGLLENVAGLGNRIDTSSLNPNALRAWVRDFAETAVSQGLTLQFESFGYKHGIPLDADLVFDVRCLPNPHYDPALRPLTGRDPEVARFLEAQSEVRKMAEDIRGFLYEWLPAYVRDNRSYLTVAVGCTGGQHRSVYLAEWLAGQFRDRARVLVRHRAIS</sequence>
<evidence type="ECO:0000256" key="5">
    <source>
        <dbReference type="SAM" id="Phobius"/>
    </source>
</evidence>
<dbReference type="PANTHER" id="PTHR30448:SF0">
    <property type="entry name" value="RNASE ADAPTER PROTEIN RAPZ"/>
    <property type="match status" value="1"/>
</dbReference>
<evidence type="ECO:0000256" key="2">
    <source>
        <dbReference type="ARBA" id="ARBA00022840"/>
    </source>
</evidence>
<keyword evidence="1 4" id="KW-0547">Nucleotide-binding</keyword>
<dbReference type="Gene3D" id="3.40.50.300">
    <property type="entry name" value="P-loop containing nucleotide triphosphate hydrolases"/>
    <property type="match status" value="1"/>
</dbReference>
<dbReference type="InterPro" id="IPR053930">
    <property type="entry name" value="RapZ-like_N"/>
</dbReference>
<keyword evidence="5" id="KW-0812">Transmembrane</keyword>